<keyword evidence="1" id="KW-0472">Membrane</keyword>
<accession>A0ABU7XPM3</accession>
<proteinExistence type="predicted"/>
<dbReference type="Gene3D" id="3.55.50.30">
    <property type="match status" value="1"/>
</dbReference>
<dbReference type="Pfam" id="PF16344">
    <property type="entry name" value="FecR_C"/>
    <property type="match status" value="1"/>
</dbReference>
<sequence>MKTPKYIEDIFKKYVNNTLTKNEFNTLLEFVRNSESKDNVKELFDMYRKNLDVSKENIKEDLDYESELLFYQIMNEIENDDKKKDSKKRIGLIFKVAATFALFLVGTFYFYQNNFFSKNKVVSSPAVIDTNAITLTLSDGNIKVISETGEEKIIDQKGNVIGTQEGNQISYSNANKNSTEALVYNELTIPYGKLFDLELSDGTKIKLNAGTSIRYPVKFIKGLQRKVFLKGEAYFEVAKDKTHPFIVNANDINVEVLGTEFNMSYYPEDTNINTVLVEGSVRLYGETGLNSPKIETLLTPGHKAAWNKNNKEMAVNKVDTQLYTAWKDGILLFRKSAYENIVKKLERHYDVIIENHYQFLDSQVYTATFSSSEETIEDVLDAFKEDTPFRYTRLNGNKIIITEPL</sequence>
<evidence type="ECO:0000313" key="5">
    <source>
        <dbReference type="Proteomes" id="UP001337305"/>
    </source>
</evidence>
<dbReference type="InterPro" id="IPR032508">
    <property type="entry name" value="FecR_C"/>
</dbReference>
<keyword evidence="1" id="KW-0812">Transmembrane</keyword>
<dbReference type="InterPro" id="IPR012373">
    <property type="entry name" value="Ferrdict_sens_TM"/>
</dbReference>
<dbReference type="Gene3D" id="2.60.120.1440">
    <property type="match status" value="1"/>
</dbReference>
<keyword evidence="5" id="KW-1185">Reference proteome</keyword>
<feature type="transmembrane region" description="Helical" evidence="1">
    <location>
        <begin position="92"/>
        <end position="111"/>
    </location>
</feature>
<feature type="domain" description="FecR protein" evidence="2">
    <location>
        <begin position="195"/>
        <end position="282"/>
    </location>
</feature>
<dbReference type="PANTHER" id="PTHR30273">
    <property type="entry name" value="PERIPLASMIC SIGNAL SENSOR AND SIGMA FACTOR ACTIVATOR FECR-RELATED"/>
    <property type="match status" value="1"/>
</dbReference>
<dbReference type="Pfam" id="PF04773">
    <property type="entry name" value="FecR"/>
    <property type="match status" value="1"/>
</dbReference>
<evidence type="ECO:0000259" key="2">
    <source>
        <dbReference type="Pfam" id="PF04773"/>
    </source>
</evidence>
<gene>
    <name evidence="4" type="ORF">N1F79_04290</name>
</gene>
<evidence type="ECO:0000259" key="3">
    <source>
        <dbReference type="Pfam" id="PF16344"/>
    </source>
</evidence>
<organism evidence="4 5">
    <name type="scientific">Flavivirga spongiicola</name>
    <dbReference type="NCBI Taxonomy" id="421621"/>
    <lineage>
        <taxon>Bacteria</taxon>
        <taxon>Pseudomonadati</taxon>
        <taxon>Bacteroidota</taxon>
        <taxon>Flavobacteriia</taxon>
        <taxon>Flavobacteriales</taxon>
        <taxon>Flavobacteriaceae</taxon>
        <taxon>Flavivirga</taxon>
    </lineage>
</organism>
<name>A0ABU7XPM3_9FLAO</name>
<dbReference type="RefSeq" id="WP_303304717.1">
    <property type="nucleotide sequence ID" value="NZ_JAODOP010000004.1"/>
</dbReference>
<feature type="domain" description="Protein FecR C-terminal" evidence="3">
    <location>
        <begin position="331"/>
        <end position="401"/>
    </location>
</feature>
<comment type="caution">
    <text evidence="4">The sequence shown here is derived from an EMBL/GenBank/DDBJ whole genome shotgun (WGS) entry which is preliminary data.</text>
</comment>
<dbReference type="EMBL" id="JAODOP010000004">
    <property type="protein sequence ID" value="MEF3832336.1"/>
    <property type="molecule type" value="Genomic_DNA"/>
</dbReference>
<protein>
    <submittedName>
        <fullName evidence="4">FecR domain-containing protein</fullName>
    </submittedName>
</protein>
<dbReference type="InterPro" id="IPR006860">
    <property type="entry name" value="FecR"/>
</dbReference>
<dbReference type="PANTHER" id="PTHR30273:SF2">
    <property type="entry name" value="PROTEIN FECR"/>
    <property type="match status" value="1"/>
</dbReference>
<keyword evidence="1" id="KW-1133">Transmembrane helix</keyword>
<evidence type="ECO:0000256" key="1">
    <source>
        <dbReference type="SAM" id="Phobius"/>
    </source>
</evidence>
<dbReference type="Proteomes" id="UP001337305">
    <property type="component" value="Unassembled WGS sequence"/>
</dbReference>
<evidence type="ECO:0000313" key="4">
    <source>
        <dbReference type="EMBL" id="MEF3832336.1"/>
    </source>
</evidence>
<reference evidence="4 5" key="1">
    <citation type="submission" date="2022-09" db="EMBL/GenBank/DDBJ databases">
        <title>Genome sequencing of Flavivirga sp. MEBiC05379.</title>
        <authorList>
            <person name="Oh H.-M."/>
            <person name="Kwon K.K."/>
            <person name="Park M.J."/>
            <person name="Yang S.-H."/>
        </authorList>
    </citation>
    <scope>NUCLEOTIDE SEQUENCE [LARGE SCALE GENOMIC DNA]</scope>
    <source>
        <strain evidence="4 5">MEBiC05379</strain>
    </source>
</reference>